<comment type="catalytic activity">
    <reaction evidence="17">
        <text>(6S)-5,6,7,8-tetrahydrofolyl-(gamma-L-Glu)(n) + L-glutamate + ATP = (6S)-5,6,7,8-tetrahydrofolyl-(gamma-L-Glu)(n+1) + ADP + phosphate + H(+)</text>
        <dbReference type="Rhea" id="RHEA:10580"/>
        <dbReference type="Rhea" id="RHEA-COMP:14738"/>
        <dbReference type="Rhea" id="RHEA-COMP:14740"/>
        <dbReference type="ChEBI" id="CHEBI:15378"/>
        <dbReference type="ChEBI" id="CHEBI:29985"/>
        <dbReference type="ChEBI" id="CHEBI:30616"/>
        <dbReference type="ChEBI" id="CHEBI:43474"/>
        <dbReference type="ChEBI" id="CHEBI:141005"/>
        <dbReference type="ChEBI" id="CHEBI:456216"/>
        <dbReference type="EC" id="6.3.2.17"/>
    </reaction>
</comment>
<dbReference type="EMBL" id="SNZB01000002">
    <property type="protein sequence ID" value="TDR22490.1"/>
    <property type="molecule type" value="Genomic_DNA"/>
</dbReference>
<dbReference type="Pfam" id="PF08245">
    <property type="entry name" value="Mur_ligase_M"/>
    <property type="match status" value="1"/>
</dbReference>
<keyword evidence="13" id="KW-0289">Folate biosynthesis</keyword>
<comment type="function">
    <text evidence="1">Functions in two distinct reactions of the de novo folate biosynthetic pathway. Catalyzes the addition of a glutamate residue to dihydropteroate (7,8-dihydropteroate or H2Pte) to form dihydrofolate (7,8-dihydrofolate monoglutamate or H2Pte-Glu). Also catalyzes successive additions of L-glutamate to tetrahydrofolate or 10-formyltetrahydrofolate or 5,10-methylenetetrahydrofolate, leading to folylpolyglutamate derivatives.</text>
</comment>
<keyword evidence="8 21" id="KW-0436">Ligase</keyword>
<name>A0A4R6XVQ0_9GAMM</name>
<comment type="caution">
    <text evidence="24">The sequence shown here is derived from an EMBL/GenBank/DDBJ whole genome shotgun (WGS) entry which is preliminary data.</text>
</comment>
<comment type="pathway">
    <text evidence="3">Cofactor biosynthesis; tetrahydrofolylpolyglutamate biosynthesis.</text>
</comment>
<dbReference type="EC" id="6.3.2.12" evidence="5"/>
<protein>
    <recommendedName>
        <fullName evidence="7">Dihydrofolate synthase/folylpolyglutamate synthase</fullName>
        <ecNumber evidence="5">6.3.2.12</ecNumber>
        <ecNumber evidence="6">6.3.2.17</ecNumber>
    </recommendedName>
    <alternativeName>
        <fullName evidence="16">Folylpoly-gamma-glutamate synthetase-dihydrofolate synthetase</fullName>
    </alternativeName>
    <alternativeName>
        <fullName evidence="14">Folylpolyglutamate synthetase</fullName>
    </alternativeName>
    <alternativeName>
        <fullName evidence="15">Tetrahydrofolylpolyglutamate synthase</fullName>
    </alternativeName>
</protein>
<evidence type="ECO:0000313" key="25">
    <source>
        <dbReference type="Proteomes" id="UP000295724"/>
    </source>
</evidence>
<comment type="similarity">
    <text evidence="4 21">Belongs to the folylpolyglutamate synthase family.</text>
</comment>
<dbReference type="InterPro" id="IPR013221">
    <property type="entry name" value="Mur_ligase_cen"/>
</dbReference>
<dbReference type="Gene3D" id="3.40.1190.10">
    <property type="entry name" value="Mur-like, catalytic domain"/>
    <property type="match status" value="1"/>
</dbReference>
<evidence type="ECO:0000256" key="15">
    <source>
        <dbReference type="ARBA" id="ARBA00030592"/>
    </source>
</evidence>
<dbReference type="InterPro" id="IPR004101">
    <property type="entry name" value="Mur_ligase_C"/>
</dbReference>
<dbReference type="GO" id="GO:0004326">
    <property type="term" value="F:tetrahydrofolylpolyglutamate synthase activity"/>
    <property type="evidence" value="ECO:0007669"/>
    <property type="project" value="UniProtKB-EC"/>
</dbReference>
<evidence type="ECO:0000256" key="13">
    <source>
        <dbReference type="ARBA" id="ARBA00022909"/>
    </source>
</evidence>
<sequence length="420" mass="46951">MTIQNLEQKSLLNQRLNELNQYKIDLGLDRLKLVLQRLKLSDINQTIITVGGTNGKGSTVAALSSLLKTQSKKLGVFTSPHIFNFNERIHVNGKEASDKEILKAFDLIDEVKQNINLSYFEYAFLAALLIFVENDVDVIILEVGLGGRLDATNAVDADVAVITTVDIDHIEWLGDDIEKIGKEKAGIMRSQKPIVFGDSNAPKSIIAHAQNVAAKLIQYNLDYQVSNDDNQFTFNYGAHQFIDLNSPALKGDWQLNNFSTALTALLELGYAFKSSEVQHSIDHWNVKGRLQTIQTSPLVLADVAHNKQAISHLVDWLRANPCSGKTRAVFSVLGDKQLDSWLGLLNDVVDHWFVFQLLSERGIELNSLKSALADHVKLFSVFESAEMSYQAALKCSLPEDRVIVFGSFHVLEEVFWQQKI</sequence>
<keyword evidence="10 21" id="KW-0547">Nucleotide-binding</keyword>
<evidence type="ECO:0000256" key="5">
    <source>
        <dbReference type="ARBA" id="ARBA00013023"/>
    </source>
</evidence>
<evidence type="ECO:0000256" key="21">
    <source>
        <dbReference type="PIRNR" id="PIRNR001563"/>
    </source>
</evidence>
<dbReference type="GO" id="GO:0046654">
    <property type="term" value="P:tetrahydrofolate biosynthetic process"/>
    <property type="evidence" value="ECO:0007669"/>
    <property type="project" value="UniProtKB-UniPathway"/>
</dbReference>
<dbReference type="PANTHER" id="PTHR11136:SF0">
    <property type="entry name" value="DIHYDROFOLATE SYNTHETASE-RELATED"/>
    <property type="match status" value="1"/>
</dbReference>
<dbReference type="PIRSF" id="PIRSF001563">
    <property type="entry name" value="Folylpolyglu_synth"/>
    <property type="match status" value="1"/>
</dbReference>
<keyword evidence="25" id="KW-1185">Reference proteome</keyword>
<evidence type="ECO:0000259" key="22">
    <source>
        <dbReference type="Pfam" id="PF02875"/>
    </source>
</evidence>
<comment type="catalytic activity">
    <reaction evidence="19">
        <text>(6R)-5,10-methylenetetrahydrofolyl-(gamma-L-Glu)(n) + L-glutamate + ATP = (6R)-5,10-methylenetetrahydrofolyl-(gamma-L-Glu)(n+1) + ADP + phosphate + H(+)</text>
        <dbReference type="Rhea" id="RHEA:51912"/>
        <dbReference type="Rhea" id="RHEA-COMP:13257"/>
        <dbReference type="Rhea" id="RHEA-COMP:13258"/>
        <dbReference type="ChEBI" id="CHEBI:15378"/>
        <dbReference type="ChEBI" id="CHEBI:29985"/>
        <dbReference type="ChEBI" id="CHEBI:30616"/>
        <dbReference type="ChEBI" id="CHEBI:43474"/>
        <dbReference type="ChEBI" id="CHEBI:136572"/>
        <dbReference type="ChEBI" id="CHEBI:456216"/>
        <dbReference type="EC" id="6.3.2.17"/>
    </reaction>
</comment>
<comment type="pathway">
    <text evidence="2">Cofactor biosynthesis; tetrahydrofolate biosynthesis; 7,8-dihydrofolate from 2-amino-4-hydroxy-6-hydroxymethyl-7,8-dihydropteridine diphosphate and 4-aminobenzoate: step 2/2.</text>
</comment>
<dbReference type="InterPro" id="IPR036615">
    <property type="entry name" value="Mur_ligase_C_dom_sf"/>
</dbReference>
<dbReference type="SUPFAM" id="SSF53244">
    <property type="entry name" value="MurD-like peptide ligases, peptide-binding domain"/>
    <property type="match status" value="1"/>
</dbReference>
<dbReference type="Proteomes" id="UP000295724">
    <property type="component" value="Unassembled WGS sequence"/>
</dbReference>
<evidence type="ECO:0000256" key="8">
    <source>
        <dbReference type="ARBA" id="ARBA00022598"/>
    </source>
</evidence>
<organism evidence="24 25">
    <name type="scientific">Marinicella litoralis</name>
    <dbReference type="NCBI Taxonomy" id="644220"/>
    <lineage>
        <taxon>Bacteria</taxon>
        <taxon>Pseudomonadati</taxon>
        <taxon>Pseudomonadota</taxon>
        <taxon>Gammaproteobacteria</taxon>
        <taxon>Lysobacterales</taxon>
        <taxon>Marinicellaceae</taxon>
        <taxon>Marinicella</taxon>
    </lineage>
</organism>
<accession>A0A4R6XVQ0</accession>
<dbReference type="RefSeq" id="WP_099019129.1">
    <property type="nucleotide sequence ID" value="NZ_NIHB01000002.1"/>
</dbReference>
<dbReference type="GO" id="GO:0046656">
    <property type="term" value="P:folic acid biosynthetic process"/>
    <property type="evidence" value="ECO:0007669"/>
    <property type="project" value="UniProtKB-KW"/>
</dbReference>
<comment type="catalytic activity">
    <reaction evidence="18">
        <text>10-formyltetrahydrofolyl-(gamma-L-Glu)(n) + L-glutamate + ATP = 10-formyltetrahydrofolyl-(gamma-L-Glu)(n+1) + ADP + phosphate + H(+)</text>
        <dbReference type="Rhea" id="RHEA:51904"/>
        <dbReference type="Rhea" id="RHEA-COMP:13088"/>
        <dbReference type="Rhea" id="RHEA-COMP:14300"/>
        <dbReference type="ChEBI" id="CHEBI:15378"/>
        <dbReference type="ChEBI" id="CHEBI:29985"/>
        <dbReference type="ChEBI" id="CHEBI:30616"/>
        <dbReference type="ChEBI" id="CHEBI:43474"/>
        <dbReference type="ChEBI" id="CHEBI:134413"/>
        <dbReference type="ChEBI" id="CHEBI:456216"/>
        <dbReference type="EC" id="6.3.2.17"/>
    </reaction>
</comment>
<dbReference type="Gene3D" id="3.90.190.20">
    <property type="entry name" value="Mur ligase, C-terminal domain"/>
    <property type="match status" value="1"/>
</dbReference>
<feature type="domain" description="Mur ligase central" evidence="23">
    <location>
        <begin position="50"/>
        <end position="227"/>
    </location>
</feature>
<evidence type="ECO:0000256" key="7">
    <source>
        <dbReference type="ARBA" id="ARBA00019357"/>
    </source>
</evidence>
<proteinExistence type="inferred from homology"/>
<dbReference type="PROSITE" id="PS01011">
    <property type="entry name" value="FOLYLPOLYGLU_SYNT_1"/>
    <property type="match status" value="1"/>
</dbReference>
<evidence type="ECO:0000256" key="19">
    <source>
        <dbReference type="ARBA" id="ARBA00049035"/>
    </source>
</evidence>
<dbReference type="AlphaFoldDB" id="A0A4R6XVQ0"/>
<dbReference type="SUPFAM" id="SSF53623">
    <property type="entry name" value="MurD-like peptide ligases, catalytic domain"/>
    <property type="match status" value="1"/>
</dbReference>
<reference evidence="24 25" key="1">
    <citation type="submission" date="2019-03" db="EMBL/GenBank/DDBJ databases">
        <title>Genomic Encyclopedia of Type Strains, Phase IV (KMG-IV): sequencing the most valuable type-strain genomes for metagenomic binning, comparative biology and taxonomic classification.</title>
        <authorList>
            <person name="Goeker M."/>
        </authorList>
    </citation>
    <scope>NUCLEOTIDE SEQUENCE [LARGE SCALE GENOMIC DNA]</scope>
    <source>
        <strain evidence="24 25">DSM 25488</strain>
    </source>
</reference>
<keyword evidence="12" id="KW-0460">Magnesium</keyword>
<dbReference type="InterPro" id="IPR018109">
    <property type="entry name" value="Folylpolyglutamate_synth_CS"/>
</dbReference>
<dbReference type="NCBIfam" id="TIGR01499">
    <property type="entry name" value="folC"/>
    <property type="match status" value="1"/>
</dbReference>
<evidence type="ECO:0000256" key="4">
    <source>
        <dbReference type="ARBA" id="ARBA00008276"/>
    </source>
</evidence>
<dbReference type="GO" id="GO:0008841">
    <property type="term" value="F:dihydrofolate synthase activity"/>
    <property type="evidence" value="ECO:0007669"/>
    <property type="project" value="UniProtKB-EC"/>
</dbReference>
<dbReference type="PANTHER" id="PTHR11136">
    <property type="entry name" value="FOLYLPOLYGLUTAMATE SYNTHASE-RELATED"/>
    <property type="match status" value="1"/>
</dbReference>
<dbReference type="OrthoDB" id="9809356at2"/>
<dbReference type="EC" id="6.3.2.17" evidence="6"/>
<keyword evidence="11 21" id="KW-0067">ATP-binding</keyword>
<evidence type="ECO:0000256" key="9">
    <source>
        <dbReference type="ARBA" id="ARBA00022723"/>
    </source>
</evidence>
<evidence type="ECO:0000256" key="10">
    <source>
        <dbReference type="ARBA" id="ARBA00022741"/>
    </source>
</evidence>
<evidence type="ECO:0000256" key="17">
    <source>
        <dbReference type="ARBA" id="ARBA00047493"/>
    </source>
</evidence>
<evidence type="ECO:0000256" key="2">
    <source>
        <dbReference type="ARBA" id="ARBA00004799"/>
    </source>
</evidence>
<comment type="catalytic activity">
    <reaction evidence="20">
        <text>7,8-dihydropteroate + L-glutamate + ATP = 7,8-dihydrofolate + ADP + phosphate + H(+)</text>
        <dbReference type="Rhea" id="RHEA:23584"/>
        <dbReference type="ChEBI" id="CHEBI:15378"/>
        <dbReference type="ChEBI" id="CHEBI:17839"/>
        <dbReference type="ChEBI" id="CHEBI:29985"/>
        <dbReference type="ChEBI" id="CHEBI:30616"/>
        <dbReference type="ChEBI" id="CHEBI:43474"/>
        <dbReference type="ChEBI" id="CHEBI:57451"/>
        <dbReference type="ChEBI" id="CHEBI:456216"/>
        <dbReference type="EC" id="6.3.2.12"/>
    </reaction>
</comment>
<evidence type="ECO:0000256" key="18">
    <source>
        <dbReference type="ARBA" id="ARBA00047808"/>
    </source>
</evidence>
<feature type="domain" description="Mur ligase C-terminal" evidence="22">
    <location>
        <begin position="288"/>
        <end position="408"/>
    </location>
</feature>
<evidence type="ECO:0000256" key="6">
    <source>
        <dbReference type="ARBA" id="ARBA00013025"/>
    </source>
</evidence>
<dbReference type="InterPro" id="IPR001645">
    <property type="entry name" value="Folylpolyglutamate_synth"/>
</dbReference>
<evidence type="ECO:0000256" key="12">
    <source>
        <dbReference type="ARBA" id="ARBA00022842"/>
    </source>
</evidence>
<keyword evidence="9" id="KW-0479">Metal-binding</keyword>
<dbReference type="InterPro" id="IPR036565">
    <property type="entry name" value="Mur-like_cat_sf"/>
</dbReference>
<evidence type="ECO:0000256" key="3">
    <source>
        <dbReference type="ARBA" id="ARBA00005150"/>
    </source>
</evidence>
<dbReference type="GO" id="GO:0005524">
    <property type="term" value="F:ATP binding"/>
    <property type="evidence" value="ECO:0007669"/>
    <property type="project" value="UniProtKB-KW"/>
</dbReference>
<dbReference type="GO" id="GO:0046872">
    <property type="term" value="F:metal ion binding"/>
    <property type="evidence" value="ECO:0007669"/>
    <property type="project" value="UniProtKB-KW"/>
</dbReference>
<evidence type="ECO:0000313" key="24">
    <source>
        <dbReference type="EMBL" id="TDR22490.1"/>
    </source>
</evidence>
<dbReference type="UniPathway" id="UPA00077">
    <property type="reaction ID" value="UER00157"/>
</dbReference>
<evidence type="ECO:0000256" key="14">
    <source>
        <dbReference type="ARBA" id="ARBA00030048"/>
    </source>
</evidence>
<evidence type="ECO:0000256" key="11">
    <source>
        <dbReference type="ARBA" id="ARBA00022840"/>
    </source>
</evidence>
<evidence type="ECO:0000259" key="23">
    <source>
        <dbReference type="Pfam" id="PF08245"/>
    </source>
</evidence>
<evidence type="ECO:0000256" key="20">
    <source>
        <dbReference type="ARBA" id="ARBA00049161"/>
    </source>
</evidence>
<dbReference type="GO" id="GO:0005737">
    <property type="term" value="C:cytoplasm"/>
    <property type="evidence" value="ECO:0007669"/>
    <property type="project" value="TreeGrafter"/>
</dbReference>
<dbReference type="Pfam" id="PF02875">
    <property type="entry name" value="Mur_ligase_C"/>
    <property type="match status" value="1"/>
</dbReference>
<evidence type="ECO:0000256" key="1">
    <source>
        <dbReference type="ARBA" id="ARBA00002714"/>
    </source>
</evidence>
<evidence type="ECO:0000256" key="16">
    <source>
        <dbReference type="ARBA" id="ARBA00032510"/>
    </source>
</evidence>
<gene>
    <name evidence="24" type="ORF">C8D91_0981</name>
</gene>